<keyword evidence="2" id="KW-1185">Reference proteome</keyword>
<evidence type="ECO:0000313" key="2">
    <source>
        <dbReference type="Proteomes" id="UP000295438"/>
    </source>
</evidence>
<organism evidence="1 2">
    <name type="scientific">Algoriphagus formosus</name>
    <dbReference type="NCBI Taxonomy" id="2007308"/>
    <lineage>
        <taxon>Bacteria</taxon>
        <taxon>Pseudomonadati</taxon>
        <taxon>Bacteroidota</taxon>
        <taxon>Cytophagia</taxon>
        <taxon>Cytophagales</taxon>
        <taxon>Cyclobacteriaceae</taxon>
        <taxon>Algoriphagus</taxon>
    </lineage>
</organism>
<dbReference type="PROSITE" id="PS51257">
    <property type="entry name" value="PROKAR_LIPOPROTEIN"/>
    <property type="match status" value="1"/>
</dbReference>
<proteinExistence type="predicted"/>
<name>A0A4V3AQN6_9BACT</name>
<dbReference type="AlphaFoldDB" id="A0A4V3AQN6"/>
<accession>A0A4V3AQN6</accession>
<dbReference type="Proteomes" id="UP000295438">
    <property type="component" value="Unassembled WGS sequence"/>
</dbReference>
<dbReference type="RefSeq" id="WP_133391109.1">
    <property type="nucleotide sequence ID" value="NZ_SMUW01000035.1"/>
</dbReference>
<evidence type="ECO:0000313" key="1">
    <source>
        <dbReference type="EMBL" id="TDK43407.1"/>
    </source>
</evidence>
<protein>
    <submittedName>
        <fullName evidence="1">Uncharacterized protein</fullName>
    </submittedName>
</protein>
<gene>
    <name evidence="1" type="ORF">E1898_12420</name>
</gene>
<comment type="caution">
    <text evidence="1">The sequence shown here is derived from an EMBL/GenBank/DDBJ whole genome shotgun (WGS) entry which is preliminary data.</text>
</comment>
<sequence length="121" mass="13460">MIGKMITSPQKAIIGVFLLFSLSACSKEGIQVELAEIKNNLVLFAVENHTDQDIYSIEFEITYYSTDKSLLKIDTVAYSKTTDVSGNIFPFVKVGEETTITYSMPQETSSASARVLEFKTE</sequence>
<reference evidence="1 2" key="1">
    <citation type="submission" date="2019-03" db="EMBL/GenBank/DDBJ databases">
        <title>Algoriphagus aquimaris sp. nov., isolated form marine sediment in Pohang, Korea.</title>
        <authorList>
            <person name="Kim J."/>
            <person name="Yoon S.-H."/>
            <person name="Lee S.-S."/>
        </authorList>
    </citation>
    <scope>NUCLEOTIDE SEQUENCE [LARGE SCALE GENOMIC DNA]</scope>
    <source>
        <strain evidence="1 2">F21</strain>
    </source>
</reference>
<dbReference type="EMBL" id="SMUW01000035">
    <property type="protein sequence ID" value="TDK43407.1"/>
    <property type="molecule type" value="Genomic_DNA"/>
</dbReference>